<comment type="caution">
    <text evidence="1">The sequence shown here is derived from an EMBL/GenBank/DDBJ whole genome shotgun (WGS) entry which is preliminary data.</text>
</comment>
<evidence type="ECO:0000313" key="1">
    <source>
        <dbReference type="EMBL" id="KAF7839770.1"/>
    </source>
</evidence>
<protein>
    <submittedName>
        <fullName evidence="1">Uncharacterized protein</fullName>
    </submittedName>
</protein>
<dbReference type="EMBL" id="JAAIUW010000003">
    <property type="protein sequence ID" value="KAF7839770.1"/>
    <property type="molecule type" value="Genomic_DNA"/>
</dbReference>
<dbReference type="Proteomes" id="UP000634136">
    <property type="component" value="Unassembled WGS sequence"/>
</dbReference>
<organism evidence="1 2">
    <name type="scientific">Senna tora</name>
    <dbReference type="NCBI Taxonomy" id="362788"/>
    <lineage>
        <taxon>Eukaryota</taxon>
        <taxon>Viridiplantae</taxon>
        <taxon>Streptophyta</taxon>
        <taxon>Embryophyta</taxon>
        <taxon>Tracheophyta</taxon>
        <taxon>Spermatophyta</taxon>
        <taxon>Magnoliopsida</taxon>
        <taxon>eudicotyledons</taxon>
        <taxon>Gunneridae</taxon>
        <taxon>Pentapetalae</taxon>
        <taxon>rosids</taxon>
        <taxon>fabids</taxon>
        <taxon>Fabales</taxon>
        <taxon>Fabaceae</taxon>
        <taxon>Caesalpinioideae</taxon>
        <taxon>Cassia clade</taxon>
        <taxon>Senna</taxon>
    </lineage>
</organism>
<keyword evidence="2" id="KW-1185">Reference proteome</keyword>
<reference evidence="1" key="1">
    <citation type="submission" date="2020-09" db="EMBL/GenBank/DDBJ databases">
        <title>Genome-Enabled Discovery of Anthraquinone Biosynthesis in Senna tora.</title>
        <authorList>
            <person name="Kang S.-H."/>
            <person name="Pandey R.P."/>
            <person name="Lee C.-M."/>
            <person name="Sim J.-S."/>
            <person name="Jeong J.-T."/>
            <person name="Choi B.-S."/>
            <person name="Jung M."/>
            <person name="Ginzburg D."/>
            <person name="Zhao K."/>
            <person name="Won S.Y."/>
            <person name="Oh T.-J."/>
            <person name="Yu Y."/>
            <person name="Kim N.-H."/>
            <person name="Lee O.R."/>
            <person name="Lee T.-H."/>
            <person name="Bashyal P."/>
            <person name="Kim T.-S."/>
            <person name="Lee W.-H."/>
            <person name="Kawkins C."/>
            <person name="Kim C.-K."/>
            <person name="Kim J.S."/>
            <person name="Ahn B.O."/>
            <person name="Rhee S.Y."/>
            <person name="Sohng J.K."/>
        </authorList>
    </citation>
    <scope>NUCLEOTIDE SEQUENCE</scope>
    <source>
        <tissue evidence="1">Leaf</tissue>
    </source>
</reference>
<evidence type="ECO:0000313" key="2">
    <source>
        <dbReference type="Proteomes" id="UP000634136"/>
    </source>
</evidence>
<gene>
    <name evidence="1" type="ORF">G2W53_008252</name>
</gene>
<accession>A0A834X838</accession>
<proteinExistence type="predicted"/>
<dbReference type="AlphaFoldDB" id="A0A834X838"/>
<sequence>MPNPPDMMILTKQPPPGFDLKQLLIKGFAEIYPLKFDDNRVKTVFQPPRRATKGSIANRKRVFWTLDRREQHGLTMALANDLAAT</sequence>
<name>A0A834X838_9FABA</name>